<proteinExistence type="predicted"/>
<evidence type="ECO:0000256" key="1">
    <source>
        <dbReference type="ARBA" id="ARBA00001933"/>
    </source>
</evidence>
<dbReference type="Pfam" id="PF00155">
    <property type="entry name" value="Aminotran_1_2"/>
    <property type="match status" value="1"/>
</dbReference>
<dbReference type="OrthoDB" id="5496437at2"/>
<sequence>MIDFASALYLGMSHPAAQLGSYAALTTGTPAALAVSPLAGKLAAQAAALQGCEAGLAGPSTLHLSLDLFDRLGRTHALVADDTLYPVMRWGLERVRGLGAPVTLFRHADLADLARRLRQGTGTRPPAVVTDGTRREGAPVALRRYLALVRERGGLVVVDHTQLLGLAGAQPGPGRPWGSGGGGLLRYAGLAPAEPVLLLASWAKAFGVPLATLCGPAALVGEIARDGPTQAHCSAASQAALLAGLNALARNHRDGDALRAALLERVRRLRRGLRWLAQRRLPDLQVSVPLHPMQQLRLGSAGRTRALHAGLRAAGFRTALLRQAEGRCAVAVVVRATHAPQEIDGLLAALALLAGQPAVPRGHAPPAYRESLHVQDCGR</sequence>
<dbReference type="STRING" id="1796606.A2G96_23110"/>
<dbReference type="InterPro" id="IPR004839">
    <property type="entry name" value="Aminotransferase_I/II_large"/>
</dbReference>
<dbReference type="RefSeq" id="WP_062802557.1">
    <property type="nucleotide sequence ID" value="NZ_CP014845.1"/>
</dbReference>
<dbReference type="Gene3D" id="3.40.640.10">
    <property type="entry name" value="Type I PLP-dependent aspartate aminotransferase-like (Major domain)"/>
    <property type="match status" value="1"/>
</dbReference>
<evidence type="ECO:0000313" key="4">
    <source>
        <dbReference type="EMBL" id="AMR80729.1"/>
    </source>
</evidence>
<dbReference type="GO" id="GO:0030170">
    <property type="term" value="F:pyridoxal phosphate binding"/>
    <property type="evidence" value="ECO:0007669"/>
    <property type="project" value="InterPro"/>
</dbReference>
<gene>
    <name evidence="4" type="ORF">A2G96_23110</name>
</gene>
<feature type="domain" description="Aminotransferase class I/classII large" evidence="3">
    <location>
        <begin position="144"/>
        <end position="302"/>
    </location>
</feature>
<dbReference type="EMBL" id="CP014845">
    <property type="protein sequence ID" value="AMR80729.1"/>
    <property type="molecule type" value="Genomic_DNA"/>
</dbReference>
<name>A0A142JRL7_9BURK</name>
<protein>
    <submittedName>
        <fullName evidence="4">8-amino-7-oxononanoate synthase</fullName>
    </submittedName>
</protein>
<dbReference type="SUPFAM" id="SSF53383">
    <property type="entry name" value="PLP-dependent transferases"/>
    <property type="match status" value="1"/>
</dbReference>
<comment type="cofactor">
    <cofactor evidence="1">
        <name>pyridoxal 5'-phosphate</name>
        <dbReference type="ChEBI" id="CHEBI:597326"/>
    </cofactor>
</comment>
<accession>A0A142JRL7</accession>
<evidence type="ECO:0000256" key="2">
    <source>
        <dbReference type="ARBA" id="ARBA00022679"/>
    </source>
</evidence>
<dbReference type="PANTHER" id="PTHR13693">
    <property type="entry name" value="CLASS II AMINOTRANSFERASE/8-AMINO-7-OXONONANOATE SYNTHASE"/>
    <property type="match status" value="1"/>
</dbReference>
<dbReference type="InterPro" id="IPR015421">
    <property type="entry name" value="PyrdxlP-dep_Trfase_major"/>
</dbReference>
<reference evidence="4 5" key="1">
    <citation type="submission" date="2016-03" db="EMBL/GenBank/DDBJ databases">
        <title>Complete genome sequence of a novel chlorpyrifos degrading bacterium, Cupriavidus nantongensis sp. X1.</title>
        <authorList>
            <person name="Fang L."/>
        </authorList>
    </citation>
    <scope>NUCLEOTIDE SEQUENCE [LARGE SCALE GENOMIC DNA]</scope>
    <source>
        <strain evidence="4 5">X1</strain>
    </source>
</reference>
<organism evidence="4 5">
    <name type="scientific">Cupriavidus nantongensis</name>
    <dbReference type="NCBI Taxonomy" id="1796606"/>
    <lineage>
        <taxon>Bacteria</taxon>
        <taxon>Pseudomonadati</taxon>
        <taxon>Pseudomonadota</taxon>
        <taxon>Betaproteobacteria</taxon>
        <taxon>Burkholderiales</taxon>
        <taxon>Burkholderiaceae</taxon>
        <taxon>Cupriavidus</taxon>
    </lineage>
</organism>
<dbReference type="InterPro" id="IPR015422">
    <property type="entry name" value="PyrdxlP-dep_Trfase_small"/>
</dbReference>
<dbReference type="GO" id="GO:0016740">
    <property type="term" value="F:transferase activity"/>
    <property type="evidence" value="ECO:0007669"/>
    <property type="project" value="UniProtKB-KW"/>
</dbReference>
<evidence type="ECO:0000259" key="3">
    <source>
        <dbReference type="Pfam" id="PF00155"/>
    </source>
</evidence>
<dbReference type="Proteomes" id="UP000075238">
    <property type="component" value="Chromosome 2"/>
</dbReference>
<dbReference type="Gene3D" id="3.90.1150.10">
    <property type="entry name" value="Aspartate Aminotransferase, domain 1"/>
    <property type="match status" value="1"/>
</dbReference>
<dbReference type="KEGG" id="cnan:A2G96_23110"/>
<keyword evidence="5" id="KW-1185">Reference proteome</keyword>
<dbReference type="AlphaFoldDB" id="A0A142JRL7"/>
<dbReference type="InterPro" id="IPR050087">
    <property type="entry name" value="AON_synthase_class-II"/>
</dbReference>
<evidence type="ECO:0000313" key="5">
    <source>
        <dbReference type="Proteomes" id="UP000075238"/>
    </source>
</evidence>
<dbReference type="InterPro" id="IPR015424">
    <property type="entry name" value="PyrdxlP-dep_Trfase"/>
</dbReference>
<keyword evidence="2" id="KW-0808">Transferase</keyword>